<sequence>MLHLLCPQNYTGDVIIPPLYIQLLTAVAKSWLPVITVQIGAGGRVKRVVHNLATDLSK</sequence>
<reference evidence="1" key="1">
    <citation type="submission" date="2014-11" db="EMBL/GenBank/DDBJ databases">
        <authorList>
            <person name="Amaro Gonzalez C."/>
        </authorList>
    </citation>
    <scope>NUCLEOTIDE SEQUENCE</scope>
</reference>
<organism evidence="1">
    <name type="scientific">Anguilla anguilla</name>
    <name type="common">European freshwater eel</name>
    <name type="synonym">Muraena anguilla</name>
    <dbReference type="NCBI Taxonomy" id="7936"/>
    <lineage>
        <taxon>Eukaryota</taxon>
        <taxon>Metazoa</taxon>
        <taxon>Chordata</taxon>
        <taxon>Craniata</taxon>
        <taxon>Vertebrata</taxon>
        <taxon>Euteleostomi</taxon>
        <taxon>Actinopterygii</taxon>
        <taxon>Neopterygii</taxon>
        <taxon>Teleostei</taxon>
        <taxon>Anguilliformes</taxon>
        <taxon>Anguillidae</taxon>
        <taxon>Anguilla</taxon>
    </lineage>
</organism>
<evidence type="ECO:0000313" key="1">
    <source>
        <dbReference type="EMBL" id="JAH95167.1"/>
    </source>
</evidence>
<accession>A0A0E9WXD8</accession>
<dbReference type="AlphaFoldDB" id="A0A0E9WXD8"/>
<reference evidence="1" key="2">
    <citation type="journal article" date="2015" name="Fish Shellfish Immunol.">
        <title>Early steps in the European eel (Anguilla anguilla)-Vibrio vulnificus interaction in the gills: Role of the RtxA13 toxin.</title>
        <authorList>
            <person name="Callol A."/>
            <person name="Pajuelo D."/>
            <person name="Ebbesson L."/>
            <person name="Teles M."/>
            <person name="MacKenzie S."/>
            <person name="Amaro C."/>
        </authorList>
    </citation>
    <scope>NUCLEOTIDE SEQUENCE</scope>
</reference>
<protein>
    <submittedName>
        <fullName evidence="1">Uncharacterized protein</fullName>
    </submittedName>
</protein>
<name>A0A0E9WXD8_ANGAN</name>
<proteinExistence type="predicted"/>
<dbReference type="EMBL" id="GBXM01013410">
    <property type="protein sequence ID" value="JAH95167.1"/>
    <property type="molecule type" value="Transcribed_RNA"/>
</dbReference>